<evidence type="ECO:0000259" key="1">
    <source>
        <dbReference type="Pfam" id="PF06889"/>
    </source>
</evidence>
<dbReference type="AlphaFoldDB" id="A0A3A9Z273"/>
<evidence type="ECO:0000313" key="2">
    <source>
        <dbReference type="EMBL" id="RKN42348.1"/>
    </source>
</evidence>
<feature type="domain" description="DUF1266" evidence="1">
    <location>
        <begin position="193"/>
        <end position="399"/>
    </location>
</feature>
<dbReference type="EMBL" id="RBAL01000006">
    <property type="protein sequence ID" value="RKN42348.1"/>
    <property type="molecule type" value="Genomic_DNA"/>
</dbReference>
<reference evidence="2 3" key="1">
    <citation type="journal article" date="2014" name="Int. J. Syst. Evol. Microbiol.">
        <title>Streptomyces hoynatensis sp. nov., isolated from deep marine sediment.</title>
        <authorList>
            <person name="Veyisoglu A."/>
            <person name="Sahin N."/>
        </authorList>
    </citation>
    <scope>NUCLEOTIDE SEQUENCE [LARGE SCALE GENOMIC DNA]</scope>
    <source>
        <strain evidence="2 3">KCTC 29097</strain>
    </source>
</reference>
<keyword evidence="3" id="KW-1185">Reference proteome</keyword>
<gene>
    <name evidence="2" type="ORF">D7294_13015</name>
</gene>
<dbReference type="RefSeq" id="WP_120679013.1">
    <property type="nucleotide sequence ID" value="NZ_RBAL01000006.1"/>
</dbReference>
<protein>
    <submittedName>
        <fullName evidence="2">DUF1266 domain-containing protein</fullName>
    </submittedName>
</protein>
<name>A0A3A9Z273_9ACTN</name>
<dbReference type="Proteomes" id="UP000272474">
    <property type="component" value="Unassembled WGS sequence"/>
</dbReference>
<dbReference type="OrthoDB" id="4322331at2"/>
<evidence type="ECO:0000313" key="3">
    <source>
        <dbReference type="Proteomes" id="UP000272474"/>
    </source>
</evidence>
<sequence length="409" mass="45462">MGSEGATEGIAEGVAWQPPTAVEQGLYEAGLRGDWQAFFSVLAATDLFFPMSRELADAVPHSLRFSPFRDPHVEGLCLPVFTRGMLPPPSGAQVFERGDLGGLAKAWPRPVRWLAINPGTPLETFLPAEPKRWRRHARNAPAESPLKTLWTGDRHGPLAHGMACGALLLVNNGSIWNHLGWQNGGYTEEKELLASWWGVSGRDDWLAIQERLLNGDVISPAWEFVLRVRQAMIKEYGAVPGAVQWRETAERVLLSRTAELVDQTGRPPDFDLDADIALVQDLIGRILRYEARFRADGLLDADAGVRSVLAWDFGRASCMARWGLGARYCDLAETERAVLRAGAGARRVYRSWPDFATGYILGRCLHFDGEEFGEWYAEMVAAFRILATDPESPWLSVPWEQPAADRTEL</sequence>
<organism evidence="2 3">
    <name type="scientific">Streptomyces hoynatensis</name>
    <dbReference type="NCBI Taxonomy" id="1141874"/>
    <lineage>
        <taxon>Bacteria</taxon>
        <taxon>Bacillati</taxon>
        <taxon>Actinomycetota</taxon>
        <taxon>Actinomycetes</taxon>
        <taxon>Kitasatosporales</taxon>
        <taxon>Streptomycetaceae</taxon>
        <taxon>Streptomyces</taxon>
    </lineage>
</organism>
<dbReference type="InterPro" id="IPR009677">
    <property type="entry name" value="DUF1266"/>
</dbReference>
<accession>A0A3A9Z273</accession>
<dbReference type="Pfam" id="PF06889">
    <property type="entry name" value="DUF1266"/>
    <property type="match status" value="1"/>
</dbReference>
<comment type="caution">
    <text evidence="2">The sequence shown here is derived from an EMBL/GenBank/DDBJ whole genome shotgun (WGS) entry which is preliminary data.</text>
</comment>
<proteinExistence type="predicted"/>